<dbReference type="InterPro" id="IPR046342">
    <property type="entry name" value="CBS_dom_sf"/>
</dbReference>
<dbReference type="eggNOG" id="arCOG00600">
    <property type="taxonomic scope" value="Archaea"/>
</dbReference>
<reference evidence="4 5" key="1">
    <citation type="journal article" date="2014" name="Int. J. Syst. Evol. Microbiol.">
        <title>Methanobacterium paludis sp. nov. and a novel strain of Methanobacterium lacus isolated from northern peatlands.</title>
        <authorList>
            <person name="Cadillo-Quiroz H."/>
            <person name="Brauer S.L."/>
            <person name="Goodson N."/>
            <person name="Yavitt J.B."/>
            <person name="Zinder S.H."/>
        </authorList>
    </citation>
    <scope>NUCLEOTIDE SEQUENCE [LARGE SCALE GENOMIC DNA]</scope>
    <source>
        <strain evidence="5">DSM 25820 / JCM 18151 / SWAN1</strain>
    </source>
</reference>
<dbReference type="Gene3D" id="3.10.580.10">
    <property type="entry name" value="CBS-domain"/>
    <property type="match status" value="2"/>
</dbReference>
<evidence type="ECO:0000256" key="2">
    <source>
        <dbReference type="PROSITE-ProRule" id="PRU00703"/>
    </source>
</evidence>
<dbReference type="InterPro" id="IPR051257">
    <property type="entry name" value="Diverse_CBS-Domain"/>
</dbReference>
<organism evidence="4 5">
    <name type="scientific">Methanobacterium paludis (strain DSM 25820 / JCM 18151 / SWAN1)</name>
    <dbReference type="NCBI Taxonomy" id="868131"/>
    <lineage>
        <taxon>Archaea</taxon>
        <taxon>Methanobacteriati</taxon>
        <taxon>Methanobacteriota</taxon>
        <taxon>Methanomada group</taxon>
        <taxon>Methanobacteria</taxon>
        <taxon>Methanobacteriales</taxon>
        <taxon>Methanobacteriaceae</taxon>
        <taxon>Methanobacterium</taxon>
    </lineage>
</organism>
<dbReference type="AlphaFoldDB" id="F6D3G3"/>
<dbReference type="PANTHER" id="PTHR43080:SF2">
    <property type="entry name" value="CBS DOMAIN-CONTAINING PROTEIN"/>
    <property type="match status" value="1"/>
</dbReference>
<keyword evidence="1 2" id="KW-0129">CBS domain</keyword>
<dbReference type="InterPro" id="IPR000644">
    <property type="entry name" value="CBS_dom"/>
</dbReference>
<evidence type="ECO:0000313" key="4">
    <source>
        <dbReference type="EMBL" id="AEG19139.1"/>
    </source>
</evidence>
<feature type="domain" description="CBS" evidence="3">
    <location>
        <begin position="80"/>
        <end position="139"/>
    </location>
</feature>
<feature type="domain" description="CBS" evidence="3">
    <location>
        <begin position="7"/>
        <end position="72"/>
    </location>
</feature>
<dbReference type="HOGENOM" id="CLU_076812_2_0_2"/>
<accession>F6D3G3</accession>
<keyword evidence="5" id="KW-1185">Reference proteome</keyword>
<gene>
    <name evidence="4" type="ordered locus">MSWAN_2131</name>
</gene>
<feature type="domain" description="CBS" evidence="3">
    <location>
        <begin position="217"/>
        <end position="273"/>
    </location>
</feature>
<evidence type="ECO:0000259" key="3">
    <source>
        <dbReference type="PROSITE" id="PS51371"/>
    </source>
</evidence>
<feature type="domain" description="CBS" evidence="3">
    <location>
        <begin position="143"/>
        <end position="198"/>
    </location>
</feature>
<name>F6D3G3_METPW</name>
<dbReference type="CDD" id="cd04584">
    <property type="entry name" value="CBS_pair_AcuB_like"/>
    <property type="match status" value="2"/>
</dbReference>
<protein>
    <submittedName>
        <fullName evidence="4">CBS domain containing membrane protein</fullName>
    </submittedName>
</protein>
<dbReference type="PROSITE" id="PS51371">
    <property type="entry name" value="CBS"/>
    <property type="match status" value="4"/>
</dbReference>
<dbReference type="Proteomes" id="UP000009231">
    <property type="component" value="Chromosome"/>
</dbReference>
<dbReference type="EMBL" id="CP002772">
    <property type="protein sequence ID" value="AEG19139.1"/>
    <property type="molecule type" value="Genomic_DNA"/>
</dbReference>
<evidence type="ECO:0000256" key="1">
    <source>
        <dbReference type="ARBA" id="ARBA00023122"/>
    </source>
</evidence>
<dbReference type="OrthoDB" id="8919at2157"/>
<dbReference type="Pfam" id="PF00571">
    <property type="entry name" value="CBS"/>
    <property type="match status" value="4"/>
</dbReference>
<dbReference type="SMART" id="SM00116">
    <property type="entry name" value="CBS"/>
    <property type="match status" value="4"/>
</dbReference>
<proteinExistence type="predicted"/>
<dbReference type="STRING" id="868131.MSWAN_2131"/>
<evidence type="ECO:0000313" key="5">
    <source>
        <dbReference type="Proteomes" id="UP000009231"/>
    </source>
</evidence>
<dbReference type="SUPFAM" id="SSF54631">
    <property type="entry name" value="CBS-domain pair"/>
    <property type="match status" value="2"/>
</dbReference>
<dbReference type="PANTHER" id="PTHR43080">
    <property type="entry name" value="CBS DOMAIN-CONTAINING PROTEIN CBSX3, MITOCHONDRIAL"/>
    <property type="match status" value="1"/>
</dbReference>
<dbReference type="KEGG" id="mew:MSWAN_2131"/>
<sequence>MHVKDIMKEKVFLIDKDQNIHDALKLMKKHKVSRLPVVNTNSDNVKKLVGMLTEKDIAIRLSSSRYGNLAPSHFHVSTVMSTDLVTVESARSIGKAAKSMIENKIGGMPVVDDGEIVGILTKTDFIEICQGKPFNNTDVASRMTEDVVTVSPEDRLVHARRCIIDKEIGRIPVSEGNELEGIVTAKDIANAMVSFRKVVPDKHQAARIRNLLVGDVMTQNLKTITSDASIEEASQLMLENNFSGIPVSDGENRLAGIITKTDLMNLIVEMEEVY</sequence>